<sequence length="149" mass="15856">MASLGVLLLAVTVALHLVALTINAKGMALCRGDVKPDICRGCINDSSLELSKLCPNQKEAVIWLKKKAASGGCHRKFARGNRTTPSCQTIYALVQCTPDLSEQQCIDCLNNATALIPTACAGKQGCRVIAPSCNFRKGKKQTVAFIPVP</sequence>
<accession>A0ACC0XUN5</accession>
<keyword evidence="2" id="KW-1185">Reference proteome</keyword>
<reference evidence="2" key="1">
    <citation type="journal article" date="2023" name="G3 (Bethesda)">
        <title>Genome assembly and association tests identify interacting loci associated with vigor, precocity, and sex in interspecific pistachio rootstocks.</title>
        <authorList>
            <person name="Palmer W."/>
            <person name="Jacygrad E."/>
            <person name="Sagayaradj S."/>
            <person name="Cavanaugh K."/>
            <person name="Han R."/>
            <person name="Bertier L."/>
            <person name="Beede B."/>
            <person name="Kafkas S."/>
            <person name="Golino D."/>
            <person name="Preece J."/>
            <person name="Michelmore R."/>
        </authorList>
    </citation>
    <scope>NUCLEOTIDE SEQUENCE [LARGE SCALE GENOMIC DNA]</scope>
</reference>
<dbReference type="Proteomes" id="UP001163603">
    <property type="component" value="Chromosome 10"/>
</dbReference>
<dbReference type="EMBL" id="CM047745">
    <property type="protein sequence ID" value="KAJ0024957.1"/>
    <property type="molecule type" value="Genomic_DNA"/>
</dbReference>
<evidence type="ECO:0000313" key="1">
    <source>
        <dbReference type="EMBL" id="KAJ0024957.1"/>
    </source>
</evidence>
<name>A0ACC0XUN5_9ROSI</name>
<evidence type="ECO:0000313" key="2">
    <source>
        <dbReference type="Proteomes" id="UP001163603"/>
    </source>
</evidence>
<organism evidence="1 2">
    <name type="scientific">Pistacia integerrima</name>
    <dbReference type="NCBI Taxonomy" id="434235"/>
    <lineage>
        <taxon>Eukaryota</taxon>
        <taxon>Viridiplantae</taxon>
        <taxon>Streptophyta</taxon>
        <taxon>Embryophyta</taxon>
        <taxon>Tracheophyta</taxon>
        <taxon>Spermatophyta</taxon>
        <taxon>Magnoliopsida</taxon>
        <taxon>eudicotyledons</taxon>
        <taxon>Gunneridae</taxon>
        <taxon>Pentapetalae</taxon>
        <taxon>rosids</taxon>
        <taxon>malvids</taxon>
        <taxon>Sapindales</taxon>
        <taxon>Anacardiaceae</taxon>
        <taxon>Pistacia</taxon>
    </lineage>
</organism>
<comment type="caution">
    <text evidence="1">The sequence shown here is derived from an EMBL/GenBank/DDBJ whole genome shotgun (WGS) entry which is preliminary data.</text>
</comment>
<gene>
    <name evidence="1" type="ORF">Pint_07108</name>
</gene>
<proteinExistence type="predicted"/>
<protein>
    <submittedName>
        <fullName evidence="1">Uncharacterized protein</fullName>
    </submittedName>
</protein>